<dbReference type="Proteomes" id="UP001180616">
    <property type="component" value="Chromosome"/>
</dbReference>
<accession>A0ABY9R6D7</accession>
<proteinExistence type="predicted"/>
<dbReference type="RefSeq" id="WP_309542565.1">
    <property type="nucleotide sequence ID" value="NZ_CP133659.1"/>
</dbReference>
<reference evidence="1" key="1">
    <citation type="submission" date="2023-09" db="EMBL/GenBank/DDBJ databases">
        <authorList>
            <consortium name="CW5 consortium"/>
            <person name="Lu C.-W."/>
        </authorList>
    </citation>
    <scope>NUCLEOTIDE SEQUENCE</scope>
    <source>
        <strain evidence="1">KPS</strain>
    </source>
</reference>
<organism evidence="1 2">
    <name type="scientific">Nitratidesulfovibrio liaohensis</name>
    <dbReference type="NCBI Taxonomy" id="2604158"/>
    <lineage>
        <taxon>Bacteria</taxon>
        <taxon>Pseudomonadati</taxon>
        <taxon>Thermodesulfobacteriota</taxon>
        <taxon>Desulfovibrionia</taxon>
        <taxon>Desulfovibrionales</taxon>
        <taxon>Desulfovibrionaceae</taxon>
        <taxon>Nitratidesulfovibrio</taxon>
    </lineage>
</organism>
<sequence>MARRFFIINAFETGVLCGCFKLFEKNRVDTWPLDTLNTPFAATDCPGHFVQGQTDTALLFQPDQYVGAFLKPLAGFTRSSRKIEENEKSG</sequence>
<gene>
    <name evidence="1" type="ORF">KPS_001314</name>
</gene>
<name>A0ABY9R6D7_9BACT</name>
<evidence type="ECO:0000313" key="1">
    <source>
        <dbReference type="EMBL" id="WMW66702.1"/>
    </source>
</evidence>
<protein>
    <submittedName>
        <fullName evidence="1">Uncharacterized protein</fullName>
    </submittedName>
</protein>
<dbReference type="EMBL" id="CP133659">
    <property type="protein sequence ID" value="WMW66702.1"/>
    <property type="molecule type" value="Genomic_DNA"/>
</dbReference>
<keyword evidence="2" id="KW-1185">Reference proteome</keyword>
<evidence type="ECO:0000313" key="2">
    <source>
        <dbReference type="Proteomes" id="UP001180616"/>
    </source>
</evidence>